<accession>A0A3D9HJK1</accession>
<comment type="catalytic activity">
    <reaction evidence="13">
        <text>L-leucine + 2-oxoglutarate = 4-methyl-2-oxopentanoate + L-glutamate</text>
        <dbReference type="Rhea" id="RHEA:18321"/>
        <dbReference type="ChEBI" id="CHEBI:16810"/>
        <dbReference type="ChEBI" id="CHEBI:17865"/>
        <dbReference type="ChEBI" id="CHEBI:29985"/>
        <dbReference type="ChEBI" id="CHEBI:57427"/>
        <dbReference type="EC" id="2.6.1.42"/>
    </reaction>
</comment>
<evidence type="ECO:0000256" key="13">
    <source>
        <dbReference type="ARBA" id="ARBA00049229"/>
    </source>
</evidence>
<dbReference type="Pfam" id="PF01063">
    <property type="entry name" value="Aminotran_4"/>
    <property type="match status" value="1"/>
</dbReference>
<dbReference type="GO" id="GO:0004084">
    <property type="term" value="F:branched-chain-amino-acid transaminase activity"/>
    <property type="evidence" value="ECO:0007669"/>
    <property type="project" value="UniProtKB-EC"/>
</dbReference>
<evidence type="ECO:0000256" key="9">
    <source>
        <dbReference type="ARBA" id="ARBA00022898"/>
    </source>
</evidence>
<comment type="caution">
    <text evidence="14">The sequence shown here is derived from an EMBL/GenBank/DDBJ whole genome shotgun (WGS) entry which is preliminary data.</text>
</comment>
<dbReference type="CDD" id="cd00449">
    <property type="entry name" value="PLPDE_IV"/>
    <property type="match status" value="1"/>
</dbReference>
<dbReference type="PANTHER" id="PTHR42743">
    <property type="entry name" value="AMINO-ACID AMINOTRANSFERASE"/>
    <property type="match status" value="1"/>
</dbReference>
<keyword evidence="15" id="KW-1185">Reference proteome</keyword>
<comment type="catalytic activity">
    <reaction evidence="12">
        <text>L-isoleucine + 2-oxoglutarate = (S)-3-methyl-2-oxopentanoate + L-glutamate</text>
        <dbReference type="Rhea" id="RHEA:24801"/>
        <dbReference type="ChEBI" id="CHEBI:16810"/>
        <dbReference type="ChEBI" id="CHEBI:29985"/>
        <dbReference type="ChEBI" id="CHEBI:35146"/>
        <dbReference type="ChEBI" id="CHEBI:58045"/>
        <dbReference type="EC" id="2.6.1.42"/>
    </reaction>
</comment>
<name>A0A3D9HJK1_9PROT</name>
<comment type="function">
    <text evidence="2">Acts on leucine, isoleucine and valine.</text>
</comment>
<evidence type="ECO:0000256" key="7">
    <source>
        <dbReference type="ARBA" id="ARBA00013053"/>
    </source>
</evidence>
<comment type="similarity">
    <text evidence="6">Belongs to the class-IV pyridoxal-phosphate-dependent aminotransferase family.</text>
</comment>
<keyword evidence="10" id="KW-0028">Amino-acid biosynthesis</keyword>
<evidence type="ECO:0000256" key="11">
    <source>
        <dbReference type="ARBA" id="ARBA00048212"/>
    </source>
</evidence>
<reference evidence="14 15" key="1">
    <citation type="submission" date="2018-07" db="EMBL/GenBank/DDBJ databases">
        <title>Genomic Encyclopedia of Type Strains, Phase III (KMG-III): the genomes of soil and plant-associated and newly described type strains.</title>
        <authorList>
            <person name="Whitman W."/>
        </authorList>
    </citation>
    <scope>NUCLEOTIDE SEQUENCE [LARGE SCALE GENOMIC DNA]</scope>
    <source>
        <strain evidence="14 15">CECT 8488</strain>
    </source>
</reference>
<sequence length="273" mass="29415">MKSWLNGAIIDADAAKIAPNDRGFLLADGLFETLKAAEGKILHCREHLQRLRRSLTVLKLDIAQDDDMLESTMYLLLAENGLEHASLRLTVTRGTGPRGLLPPETNVPTILITCSPSGREPTELPPARLMVSEFRRNEGSPLSRLKVLNYLDNILALQSAKADGFDDAVLLNNAGHVACVAAANIFLKRADGTWITPPISDGVLPGITRRSVLDLAVQNGLNIEEASLSSDGLDQVQAGFLTNSLINIRPIAAINGRVLSGELPVFLSDGRVV</sequence>
<comment type="cofactor">
    <cofactor evidence="1">
        <name>pyridoxal 5'-phosphate</name>
        <dbReference type="ChEBI" id="CHEBI:597326"/>
    </cofactor>
</comment>
<evidence type="ECO:0000256" key="6">
    <source>
        <dbReference type="ARBA" id="ARBA00009320"/>
    </source>
</evidence>
<evidence type="ECO:0000256" key="8">
    <source>
        <dbReference type="ARBA" id="ARBA00014472"/>
    </source>
</evidence>
<comment type="pathway">
    <text evidence="5">Amino-acid biosynthesis; L-leucine biosynthesis; L-leucine from 3-methyl-2-oxobutanoate: step 4/4.</text>
</comment>
<dbReference type="Gene3D" id="3.20.10.10">
    <property type="entry name" value="D-amino Acid Aminotransferase, subunit A, domain 2"/>
    <property type="match status" value="1"/>
</dbReference>
<dbReference type="AlphaFoldDB" id="A0A3D9HJK1"/>
<comment type="pathway">
    <text evidence="3">Amino-acid biosynthesis; L-isoleucine biosynthesis; L-isoleucine from 2-oxobutanoate: step 4/4.</text>
</comment>
<evidence type="ECO:0000256" key="10">
    <source>
        <dbReference type="ARBA" id="ARBA00023304"/>
    </source>
</evidence>
<dbReference type="FunFam" id="3.20.10.10:FF:000002">
    <property type="entry name" value="D-alanine aminotransferase"/>
    <property type="match status" value="1"/>
</dbReference>
<dbReference type="Proteomes" id="UP000256845">
    <property type="component" value="Unassembled WGS sequence"/>
</dbReference>
<keyword evidence="14" id="KW-0032">Aminotransferase</keyword>
<gene>
    <name evidence="14" type="ORF">DFP90_10563</name>
</gene>
<dbReference type="Gene3D" id="3.30.470.10">
    <property type="match status" value="1"/>
</dbReference>
<keyword evidence="9" id="KW-0663">Pyridoxal phosphate</keyword>
<dbReference type="InterPro" id="IPR036038">
    <property type="entry name" value="Aminotransferase-like"/>
</dbReference>
<dbReference type="InterPro" id="IPR050571">
    <property type="entry name" value="Class-IV_PLP-Dep_Aminotrnsfr"/>
</dbReference>
<comment type="catalytic activity">
    <reaction evidence="11">
        <text>L-valine + 2-oxoglutarate = 3-methyl-2-oxobutanoate + L-glutamate</text>
        <dbReference type="Rhea" id="RHEA:24813"/>
        <dbReference type="ChEBI" id="CHEBI:11851"/>
        <dbReference type="ChEBI" id="CHEBI:16810"/>
        <dbReference type="ChEBI" id="CHEBI:29985"/>
        <dbReference type="ChEBI" id="CHEBI:57762"/>
        <dbReference type="EC" id="2.6.1.42"/>
    </reaction>
</comment>
<proteinExistence type="inferred from homology"/>
<evidence type="ECO:0000256" key="3">
    <source>
        <dbReference type="ARBA" id="ARBA00004824"/>
    </source>
</evidence>
<keyword evidence="10" id="KW-0100">Branched-chain amino acid biosynthesis</keyword>
<protein>
    <recommendedName>
        <fullName evidence="8">Probable branched-chain-amino-acid aminotransferase</fullName>
        <ecNumber evidence="7">2.6.1.42</ecNumber>
    </recommendedName>
</protein>
<dbReference type="InterPro" id="IPR001544">
    <property type="entry name" value="Aminotrans_IV"/>
</dbReference>
<dbReference type="GO" id="GO:0009082">
    <property type="term" value="P:branched-chain amino acid biosynthetic process"/>
    <property type="evidence" value="ECO:0007669"/>
    <property type="project" value="UniProtKB-KW"/>
</dbReference>
<evidence type="ECO:0000256" key="2">
    <source>
        <dbReference type="ARBA" id="ARBA00003109"/>
    </source>
</evidence>
<evidence type="ECO:0000256" key="12">
    <source>
        <dbReference type="ARBA" id="ARBA00048798"/>
    </source>
</evidence>
<dbReference type="GO" id="GO:0008652">
    <property type="term" value="P:amino acid biosynthetic process"/>
    <property type="evidence" value="ECO:0007669"/>
    <property type="project" value="UniProtKB-ARBA"/>
</dbReference>
<dbReference type="SUPFAM" id="SSF56752">
    <property type="entry name" value="D-aminoacid aminotransferase-like PLP-dependent enzymes"/>
    <property type="match status" value="1"/>
</dbReference>
<dbReference type="OrthoDB" id="9805628at2"/>
<evidence type="ECO:0000313" key="15">
    <source>
        <dbReference type="Proteomes" id="UP000256845"/>
    </source>
</evidence>
<dbReference type="RefSeq" id="WP_115936952.1">
    <property type="nucleotide sequence ID" value="NZ_QRDW01000005.1"/>
</dbReference>
<comment type="pathway">
    <text evidence="4">Amino-acid biosynthesis; L-valine biosynthesis; L-valine from pyruvate: step 4/4.</text>
</comment>
<evidence type="ECO:0000256" key="4">
    <source>
        <dbReference type="ARBA" id="ARBA00004931"/>
    </source>
</evidence>
<dbReference type="EMBL" id="QRDW01000005">
    <property type="protein sequence ID" value="RED49692.1"/>
    <property type="molecule type" value="Genomic_DNA"/>
</dbReference>
<dbReference type="InterPro" id="IPR043131">
    <property type="entry name" value="BCAT-like_N"/>
</dbReference>
<dbReference type="PANTHER" id="PTHR42743:SF11">
    <property type="entry name" value="AMINODEOXYCHORISMATE LYASE"/>
    <property type="match status" value="1"/>
</dbReference>
<dbReference type="InterPro" id="IPR043132">
    <property type="entry name" value="BCAT-like_C"/>
</dbReference>
<organism evidence="14 15">
    <name type="scientific">Aestuariispira insulae</name>
    <dbReference type="NCBI Taxonomy" id="1461337"/>
    <lineage>
        <taxon>Bacteria</taxon>
        <taxon>Pseudomonadati</taxon>
        <taxon>Pseudomonadota</taxon>
        <taxon>Alphaproteobacteria</taxon>
        <taxon>Rhodospirillales</taxon>
        <taxon>Kiloniellaceae</taxon>
        <taxon>Aestuariispira</taxon>
    </lineage>
</organism>
<dbReference type="EC" id="2.6.1.42" evidence="7"/>
<evidence type="ECO:0000256" key="5">
    <source>
        <dbReference type="ARBA" id="ARBA00005072"/>
    </source>
</evidence>
<keyword evidence="14" id="KW-0808">Transferase</keyword>
<evidence type="ECO:0000256" key="1">
    <source>
        <dbReference type="ARBA" id="ARBA00001933"/>
    </source>
</evidence>
<evidence type="ECO:0000313" key="14">
    <source>
        <dbReference type="EMBL" id="RED49692.1"/>
    </source>
</evidence>